<keyword evidence="3" id="KW-0966">Cell projection</keyword>
<reference evidence="3 4" key="1">
    <citation type="journal article" date="2019" name="Appl. Environ. Microbiol.">
        <title>Environmental Evidence and Genomic Insight of Iron-oxidizing Bacteria Preference Towards More Corrosion Resistant Stainless Steel at Higher Salinities.</title>
        <authorList>
            <person name="Garrison C.E."/>
            <person name="Price K.A."/>
            <person name="Field E.K."/>
        </authorList>
    </citation>
    <scope>NUCLEOTIDE SEQUENCE [LARGE SCALE GENOMIC DNA]</scope>
    <source>
        <strain evidence="3 4">P3</strain>
    </source>
</reference>
<evidence type="ECO:0000313" key="4">
    <source>
        <dbReference type="Proteomes" id="UP000306585"/>
    </source>
</evidence>
<dbReference type="AlphaFoldDB" id="A0A5R9GRB4"/>
<feature type="chain" id="PRO_5024323767" evidence="1">
    <location>
        <begin position="24"/>
        <end position="255"/>
    </location>
</feature>
<keyword evidence="3" id="KW-0969">Cilium</keyword>
<accession>A0A5R9GRB4</accession>
<dbReference type="PANTHER" id="PTHR40572">
    <property type="entry name" value="PROTEIN BAX"/>
    <property type="match status" value="1"/>
</dbReference>
<organism evidence="3 4">
    <name type="scientific">Mariprofundus erugo</name>
    <dbReference type="NCBI Taxonomy" id="2528639"/>
    <lineage>
        <taxon>Bacteria</taxon>
        <taxon>Pseudomonadati</taxon>
        <taxon>Pseudomonadota</taxon>
        <taxon>Candidatius Mariprofundia</taxon>
        <taxon>Mariprofundales</taxon>
        <taxon>Mariprofundaceae</taxon>
        <taxon>Mariprofundus</taxon>
    </lineage>
</organism>
<dbReference type="Proteomes" id="UP000306585">
    <property type="component" value="Unassembled WGS sequence"/>
</dbReference>
<keyword evidence="4" id="KW-1185">Reference proteome</keyword>
<dbReference type="Gene3D" id="1.10.530.10">
    <property type="match status" value="1"/>
</dbReference>
<dbReference type="InterPro" id="IPR053195">
    <property type="entry name" value="Bax-like"/>
</dbReference>
<dbReference type="EMBL" id="VBRY01000007">
    <property type="protein sequence ID" value="TLS66963.1"/>
    <property type="molecule type" value="Genomic_DNA"/>
</dbReference>
<sequence>MKTFNLTSIFLLASLLLSGCSVDHFSLFQSDAPAPVQVDHQKPASTHGDVSARKAAFFASMKPVVMRENNRIRELREELYAIRALRHPGKAKLKLVARVARDYQLELNGEPDAAFWQELLVRVDEVPLEMALVQAANESAWGSSRFAREGNNYFGQWCFKKGCGLVPNQRAADATHEVRRFAGVDESVRAYMYNINTSGAYAEFRSIRHSLRVQSRPLDAESLVYGLRSYSELGMTYVEMIRSMIRSNRELIANS</sequence>
<dbReference type="GO" id="GO:0004040">
    <property type="term" value="F:amidase activity"/>
    <property type="evidence" value="ECO:0007669"/>
    <property type="project" value="InterPro"/>
</dbReference>
<evidence type="ECO:0000313" key="3">
    <source>
        <dbReference type="EMBL" id="TLS66963.1"/>
    </source>
</evidence>
<gene>
    <name evidence="3" type="ORF">FEF65_08350</name>
</gene>
<dbReference type="PANTHER" id="PTHR40572:SF1">
    <property type="entry name" value="PROTEIN BAX"/>
    <property type="match status" value="1"/>
</dbReference>
<comment type="caution">
    <text evidence="3">The sequence shown here is derived from an EMBL/GenBank/DDBJ whole genome shotgun (WGS) entry which is preliminary data.</text>
</comment>
<dbReference type="InterPro" id="IPR002901">
    <property type="entry name" value="MGlyc_endo_b_GlcNAc-like_dom"/>
</dbReference>
<keyword evidence="3" id="KW-0282">Flagellum</keyword>
<evidence type="ECO:0000256" key="1">
    <source>
        <dbReference type="SAM" id="SignalP"/>
    </source>
</evidence>
<proteinExistence type="predicted"/>
<feature type="signal peptide" evidence="1">
    <location>
        <begin position="1"/>
        <end position="23"/>
    </location>
</feature>
<dbReference type="RefSeq" id="WP_138239353.1">
    <property type="nucleotide sequence ID" value="NZ_VBRY01000007.1"/>
</dbReference>
<protein>
    <submittedName>
        <fullName evidence="3">Flagellar biosynthesis protein FlgJ</fullName>
    </submittedName>
</protein>
<keyword evidence="1" id="KW-0732">Signal</keyword>
<evidence type="ECO:0000259" key="2">
    <source>
        <dbReference type="Pfam" id="PF01832"/>
    </source>
</evidence>
<dbReference type="Pfam" id="PF01832">
    <property type="entry name" value="Glucosaminidase"/>
    <property type="match status" value="1"/>
</dbReference>
<name>A0A5R9GRB4_9PROT</name>
<dbReference type="PROSITE" id="PS51257">
    <property type="entry name" value="PROKAR_LIPOPROTEIN"/>
    <property type="match status" value="1"/>
</dbReference>
<feature type="domain" description="Mannosyl-glycoprotein endo-beta-N-acetylglucosamidase-like" evidence="2">
    <location>
        <begin position="125"/>
        <end position="248"/>
    </location>
</feature>